<evidence type="ECO:0000256" key="3">
    <source>
        <dbReference type="ARBA" id="ARBA00022692"/>
    </source>
</evidence>
<evidence type="ECO:0000256" key="5">
    <source>
        <dbReference type="ARBA" id="ARBA00023136"/>
    </source>
</evidence>
<keyword evidence="4 6" id="KW-1133">Transmembrane helix</keyword>
<dbReference type="OrthoDB" id="5024156at2"/>
<dbReference type="Pfam" id="PF09678">
    <property type="entry name" value="Caa3_CtaG"/>
    <property type="match status" value="1"/>
</dbReference>
<feature type="transmembrane region" description="Helical" evidence="6">
    <location>
        <begin position="76"/>
        <end position="100"/>
    </location>
</feature>
<dbReference type="GO" id="GO:0005886">
    <property type="term" value="C:plasma membrane"/>
    <property type="evidence" value="ECO:0007669"/>
    <property type="project" value="UniProtKB-SubCell"/>
</dbReference>
<keyword evidence="8" id="KW-1185">Reference proteome</keyword>
<name>A0A1M7LSJ1_9ACTN</name>
<dbReference type="STRING" id="310782.SAMN05216499_114155"/>
<evidence type="ECO:0000313" key="8">
    <source>
        <dbReference type="Proteomes" id="UP000184111"/>
    </source>
</evidence>
<protein>
    <submittedName>
        <fullName evidence="7">Putative membrane protein</fullName>
    </submittedName>
</protein>
<organism evidence="7 8">
    <name type="scientific">Actinacidiphila paucisporea</name>
    <dbReference type="NCBI Taxonomy" id="310782"/>
    <lineage>
        <taxon>Bacteria</taxon>
        <taxon>Bacillati</taxon>
        <taxon>Actinomycetota</taxon>
        <taxon>Actinomycetes</taxon>
        <taxon>Kitasatosporales</taxon>
        <taxon>Streptomycetaceae</taxon>
        <taxon>Actinacidiphila</taxon>
    </lineage>
</organism>
<gene>
    <name evidence="7" type="ORF">SAMN05216499_114155</name>
</gene>
<evidence type="ECO:0000256" key="1">
    <source>
        <dbReference type="ARBA" id="ARBA00004651"/>
    </source>
</evidence>
<accession>A0A1M7LSJ1</accession>
<dbReference type="Proteomes" id="UP000184111">
    <property type="component" value="Unassembled WGS sequence"/>
</dbReference>
<keyword evidence="3 6" id="KW-0812">Transmembrane</keyword>
<evidence type="ECO:0000256" key="6">
    <source>
        <dbReference type="SAM" id="Phobius"/>
    </source>
</evidence>
<evidence type="ECO:0000256" key="2">
    <source>
        <dbReference type="ARBA" id="ARBA00022475"/>
    </source>
</evidence>
<reference evidence="7 8" key="1">
    <citation type="submission" date="2016-11" db="EMBL/GenBank/DDBJ databases">
        <authorList>
            <person name="Jaros S."/>
            <person name="Januszkiewicz K."/>
            <person name="Wedrychowicz H."/>
        </authorList>
    </citation>
    <scope>NUCLEOTIDE SEQUENCE [LARGE SCALE GENOMIC DNA]</scope>
    <source>
        <strain evidence="7 8">CGMCC 4.2025</strain>
    </source>
</reference>
<sequence length="274" mass="28647">MAPMPMPAGRFPGFPHVLAALLALAVVAGYLLAARRLRRRGDVWPPVRDGSFAAGGVGLAAVAMTPPPGGGFTGHMVQHLVIGMAAPLLMVLGRPVTLALRALPAGRVRRGLPAAARSRPAGWLLFPPTAAVIDAGGLWLLYRTRLFADTHDSPWLSAAVHVHVLAAGLLFSFAVCGLDPARHRRGMPLRAAAGAAHAVLAKSLYAVPPPGTGLTAHDVARGAEVMYYGGDVIEIALAAVLAWQWYTATGRRLARSLDVHRPAASAQQPGERPA</sequence>
<feature type="transmembrane region" description="Helical" evidence="6">
    <location>
        <begin position="121"/>
        <end position="142"/>
    </location>
</feature>
<keyword evidence="2" id="KW-1003">Cell membrane</keyword>
<feature type="transmembrane region" description="Helical" evidence="6">
    <location>
        <begin position="154"/>
        <end position="175"/>
    </location>
</feature>
<dbReference type="EMBL" id="FRBI01000014">
    <property type="protein sequence ID" value="SHM81042.1"/>
    <property type="molecule type" value="Genomic_DNA"/>
</dbReference>
<evidence type="ECO:0000256" key="4">
    <source>
        <dbReference type="ARBA" id="ARBA00022989"/>
    </source>
</evidence>
<comment type="subcellular location">
    <subcellularLocation>
        <location evidence="1">Cell membrane</location>
        <topology evidence="1">Multi-pass membrane protein</topology>
    </subcellularLocation>
</comment>
<dbReference type="RefSeq" id="WP_107415795.1">
    <property type="nucleotide sequence ID" value="NZ_FRBI01000014.1"/>
</dbReference>
<dbReference type="AlphaFoldDB" id="A0A1M7LSJ1"/>
<proteinExistence type="predicted"/>
<dbReference type="InterPro" id="IPR019108">
    <property type="entry name" value="Caa3_assmbl_CtaG-rel"/>
</dbReference>
<evidence type="ECO:0000313" key="7">
    <source>
        <dbReference type="EMBL" id="SHM81042.1"/>
    </source>
</evidence>
<keyword evidence="5 6" id="KW-0472">Membrane</keyword>